<accession>H8IMZ3</accession>
<protein>
    <submittedName>
        <fullName evidence="2">Uncharacterized protein</fullName>
    </submittedName>
</protein>
<evidence type="ECO:0000313" key="2">
    <source>
        <dbReference type="EMBL" id="AFC43971.1"/>
    </source>
</evidence>
<gene>
    <name evidence="2" type="ordered locus">OCU_27520</name>
</gene>
<sequence>MLPGFADRRPGPDASWRFLCWTAAFRSSAPPVGDPPRALDRTPARWATTMP</sequence>
<dbReference type="AlphaFoldDB" id="H8IMZ3"/>
<dbReference type="KEGG" id="mia:OCU_27520"/>
<proteinExistence type="predicted"/>
<dbReference type="EMBL" id="CP003322">
    <property type="protein sequence ID" value="AFC43971.1"/>
    <property type="molecule type" value="Genomic_DNA"/>
</dbReference>
<dbReference type="HOGENOM" id="CLU_3101094_0_0_11"/>
<dbReference type="Proteomes" id="UP000008004">
    <property type="component" value="Chromosome"/>
</dbReference>
<reference evidence="2 3" key="1">
    <citation type="journal article" date="2012" name="J. Bacteriol.">
        <title>Complete genome sequence of Mycobacterium intracellulare strain ATCC 13950T.</title>
        <authorList>
            <person name="Kim B.J."/>
            <person name="Choi B.S."/>
            <person name="Lim J.S."/>
            <person name="Choi I.Y."/>
            <person name="Lee J.H."/>
            <person name="Chun J."/>
            <person name="Kook Y.H."/>
            <person name="Kim B.J."/>
        </authorList>
    </citation>
    <scope>NUCLEOTIDE SEQUENCE [LARGE SCALE GENOMIC DNA]</scope>
    <source>
        <strain evidence="3">ATCC 13950 / DSM 43223 / JCM 6384 / NCTC 13025 / 3600</strain>
    </source>
</reference>
<organism evidence="2 3">
    <name type="scientific">Mycobacterium intracellulare (strain ATCC 13950 / DSM 43223 / JCM 6384 / NCTC 13025 / 3600)</name>
    <dbReference type="NCBI Taxonomy" id="487521"/>
    <lineage>
        <taxon>Bacteria</taxon>
        <taxon>Bacillati</taxon>
        <taxon>Actinomycetota</taxon>
        <taxon>Actinomycetes</taxon>
        <taxon>Mycobacteriales</taxon>
        <taxon>Mycobacteriaceae</taxon>
        <taxon>Mycobacterium</taxon>
        <taxon>Mycobacterium avium complex (MAC)</taxon>
    </lineage>
</organism>
<evidence type="ECO:0000313" key="3">
    <source>
        <dbReference type="Proteomes" id="UP000008004"/>
    </source>
</evidence>
<name>H8IMZ3_MYCIA</name>
<feature type="region of interest" description="Disordered" evidence="1">
    <location>
        <begin position="27"/>
        <end position="51"/>
    </location>
</feature>
<dbReference type="PATRIC" id="fig|487521.10.peg.2766"/>
<evidence type="ECO:0000256" key="1">
    <source>
        <dbReference type="SAM" id="MobiDB-lite"/>
    </source>
</evidence>